<sequence>MLLMLLNGDEALCKSKVSVLSDETLQVILLLLTLLLVFNLWKSRSLKLPWILRAWWISSFLLSVIHTILDAHYILTNHRSPGLRDYANFLSLIASTYLLGVSVRGTTGISFLADSITDPLLNKTGNHSEAGKKESPYGRATLLQLITFSWLNPLFKVGYKKPLDQDEIPDIDIKDSARFLSHSFDDSLKQVKERHHTRNPSIYMSIFLLIRKKSSNQRTVGDDQCRRIICWSIPDQRLRGVFK</sequence>
<evidence type="ECO:0000313" key="3">
    <source>
        <dbReference type="Proteomes" id="UP000195402"/>
    </source>
</evidence>
<reference evidence="2 3" key="1">
    <citation type="journal article" date="2017" name="Mol. Plant">
        <title>The Genome of Medicinal Plant Macleaya cordata Provides New Insights into Benzylisoquinoline Alkaloids Metabolism.</title>
        <authorList>
            <person name="Liu X."/>
            <person name="Liu Y."/>
            <person name="Huang P."/>
            <person name="Ma Y."/>
            <person name="Qing Z."/>
            <person name="Tang Q."/>
            <person name="Cao H."/>
            <person name="Cheng P."/>
            <person name="Zheng Y."/>
            <person name="Yuan Z."/>
            <person name="Zhou Y."/>
            <person name="Liu J."/>
            <person name="Tang Z."/>
            <person name="Zhuo Y."/>
            <person name="Zhang Y."/>
            <person name="Yu L."/>
            <person name="Huang J."/>
            <person name="Yang P."/>
            <person name="Peng Q."/>
            <person name="Zhang J."/>
            <person name="Jiang W."/>
            <person name="Zhang Z."/>
            <person name="Lin K."/>
            <person name="Ro D.K."/>
            <person name="Chen X."/>
            <person name="Xiong X."/>
            <person name="Shang Y."/>
            <person name="Huang S."/>
            <person name="Zeng J."/>
        </authorList>
    </citation>
    <scope>NUCLEOTIDE SEQUENCE [LARGE SCALE GENOMIC DNA]</scope>
    <source>
        <strain evidence="3">cv. BLH2017</strain>
        <tissue evidence="2">Root</tissue>
    </source>
</reference>
<protein>
    <submittedName>
        <fullName evidence="2">Uncharacterized protein</fullName>
    </submittedName>
</protein>
<evidence type="ECO:0000313" key="2">
    <source>
        <dbReference type="EMBL" id="OVA14830.1"/>
    </source>
</evidence>
<dbReference type="STRING" id="56857.A0A200QWP0"/>
<feature type="transmembrane region" description="Helical" evidence="1">
    <location>
        <begin position="24"/>
        <end position="41"/>
    </location>
</feature>
<dbReference type="Proteomes" id="UP000195402">
    <property type="component" value="Unassembled WGS sequence"/>
</dbReference>
<accession>A0A200QWP0</accession>
<gene>
    <name evidence="2" type="ORF">BVC80_8957g24</name>
</gene>
<organism evidence="2 3">
    <name type="scientific">Macleaya cordata</name>
    <name type="common">Five-seeded plume-poppy</name>
    <name type="synonym">Bocconia cordata</name>
    <dbReference type="NCBI Taxonomy" id="56857"/>
    <lineage>
        <taxon>Eukaryota</taxon>
        <taxon>Viridiplantae</taxon>
        <taxon>Streptophyta</taxon>
        <taxon>Embryophyta</taxon>
        <taxon>Tracheophyta</taxon>
        <taxon>Spermatophyta</taxon>
        <taxon>Magnoliopsida</taxon>
        <taxon>Ranunculales</taxon>
        <taxon>Papaveraceae</taxon>
        <taxon>Papaveroideae</taxon>
        <taxon>Macleaya</taxon>
    </lineage>
</organism>
<comment type="caution">
    <text evidence="2">The sequence shown here is derived from an EMBL/GenBank/DDBJ whole genome shotgun (WGS) entry which is preliminary data.</text>
</comment>
<feature type="transmembrane region" description="Helical" evidence="1">
    <location>
        <begin position="89"/>
        <end position="113"/>
    </location>
</feature>
<dbReference type="AlphaFoldDB" id="A0A200QWP0"/>
<dbReference type="InParanoid" id="A0A200QWP0"/>
<dbReference type="OrthoDB" id="1931156at2759"/>
<name>A0A200QWP0_MACCD</name>
<keyword evidence="1" id="KW-1133">Transmembrane helix</keyword>
<proteinExistence type="predicted"/>
<dbReference type="OMA" id="RIICWSI"/>
<feature type="transmembrane region" description="Helical" evidence="1">
    <location>
        <begin position="50"/>
        <end position="69"/>
    </location>
</feature>
<keyword evidence="1" id="KW-0812">Transmembrane</keyword>
<keyword evidence="3" id="KW-1185">Reference proteome</keyword>
<evidence type="ECO:0000256" key="1">
    <source>
        <dbReference type="SAM" id="Phobius"/>
    </source>
</evidence>
<dbReference type="EMBL" id="MVGT01000945">
    <property type="protein sequence ID" value="OVA14830.1"/>
    <property type="molecule type" value="Genomic_DNA"/>
</dbReference>
<keyword evidence="1" id="KW-0472">Membrane</keyword>